<evidence type="ECO:0000256" key="4">
    <source>
        <dbReference type="SAM" id="Coils"/>
    </source>
</evidence>
<evidence type="ECO:0000256" key="2">
    <source>
        <dbReference type="ARBA" id="ARBA00022771"/>
    </source>
</evidence>
<dbReference type="AlphaFoldDB" id="A0A926E3G8"/>
<name>A0A926E3G8_9FIRM</name>
<keyword evidence="1" id="KW-0479">Metal-binding</keyword>
<dbReference type="GO" id="GO:0008270">
    <property type="term" value="F:zinc ion binding"/>
    <property type="evidence" value="ECO:0007669"/>
    <property type="project" value="UniProtKB-KW"/>
</dbReference>
<dbReference type="GO" id="GO:0006269">
    <property type="term" value="P:DNA replication, synthesis of primer"/>
    <property type="evidence" value="ECO:0007669"/>
    <property type="project" value="TreeGrafter"/>
</dbReference>
<keyword evidence="7" id="KW-1185">Reference proteome</keyword>
<dbReference type="SUPFAM" id="SSF57783">
    <property type="entry name" value="Zinc beta-ribbon"/>
    <property type="match status" value="1"/>
</dbReference>
<dbReference type="Pfam" id="PF01807">
    <property type="entry name" value="Zn_ribbon_DnaG"/>
    <property type="match status" value="1"/>
</dbReference>
<dbReference type="GO" id="GO:0003899">
    <property type="term" value="F:DNA-directed RNA polymerase activity"/>
    <property type="evidence" value="ECO:0007669"/>
    <property type="project" value="InterPro"/>
</dbReference>
<gene>
    <name evidence="6" type="ORF">H8710_02190</name>
</gene>
<dbReference type="GO" id="GO:0003677">
    <property type="term" value="F:DNA binding"/>
    <property type="evidence" value="ECO:0007669"/>
    <property type="project" value="InterPro"/>
</dbReference>
<proteinExistence type="predicted"/>
<dbReference type="GO" id="GO:0005737">
    <property type="term" value="C:cytoplasm"/>
    <property type="evidence" value="ECO:0007669"/>
    <property type="project" value="TreeGrafter"/>
</dbReference>
<dbReference type="EMBL" id="JACRSV010000001">
    <property type="protein sequence ID" value="MBC8558873.1"/>
    <property type="molecule type" value="Genomic_DNA"/>
</dbReference>
<evidence type="ECO:0000256" key="1">
    <source>
        <dbReference type="ARBA" id="ARBA00022723"/>
    </source>
</evidence>
<dbReference type="SMART" id="SM00400">
    <property type="entry name" value="ZnF_CHCC"/>
    <property type="match status" value="1"/>
</dbReference>
<evidence type="ECO:0000313" key="6">
    <source>
        <dbReference type="EMBL" id="MBC8558873.1"/>
    </source>
</evidence>
<keyword evidence="4" id="KW-0175">Coiled coil</keyword>
<sequence>MRSKNGWKGATQMTIADEIKQSIKMDDLFRAYGLEPNRAGFVICPFHSEKTASLKAYADNTRFKCFGCGAQGDVISFVMLMHNITYSQAILRIKDDFFLRPYEPDTPGLREYKQISAEKLRNEKKKAEVENELAELCELHRQLWKIYLHRRPKTMDEPPDKYFILALQNLDWLEYEIMCRMSKMR</sequence>
<keyword evidence="3" id="KW-0862">Zinc</keyword>
<evidence type="ECO:0000256" key="3">
    <source>
        <dbReference type="ARBA" id="ARBA00022833"/>
    </source>
</evidence>
<organism evidence="6 7">
    <name type="scientific">Fumia xinanensis</name>
    <dbReference type="NCBI Taxonomy" id="2763659"/>
    <lineage>
        <taxon>Bacteria</taxon>
        <taxon>Bacillati</taxon>
        <taxon>Bacillota</taxon>
        <taxon>Clostridia</taxon>
        <taxon>Eubacteriales</taxon>
        <taxon>Oscillospiraceae</taxon>
        <taxon>Fumia</taxon>
    </lineage>
</organism>
<protein>
    <recommendedName>
        <fullName evidence="5">Zinc finger CHC2-type domain-containing protein</fullName>
    </recommendedName>
</protein>
<keyword evidence="2" id="KW-0863">Zinc-finger</keyword>
<reference evidence="6" key="1">
    <citation type="submission" date="2020-08" db="EMBL/GenBank/DDBJ databases">
        <title>Genome public.</title>
        <authorList>
            <person name="Liu C."/>
            <person name="Sun Q."/>
        </authorList>
    </citation>
    <scope>NUCLEOTIDE SEQUENCE</scope>
    <source>
        <strain evidence="6">NSJ-33</strain>
    </source>
</reference>
<dbReference type="RefSeq" id="WP_249293771.1">
    <property type="nucleotide sequence ID" value="NZ_JACRSV010000001.1"/>
</dbReference>
<feature type="coiled-coil region" evidence="4">
    <location>
        <begin position="110"/>
        <end position="139"/>
    </location>
</feature>
<dbReference type="InterPro" id="IPR002694">
    <property type="entry name" value="Znf_CHC2"/>
</dbReference>
<dbReference type="PANTHER" id="PTHR30313">
    <property type="entry name" value="DNA PRIMASE"/>
    <property type="match status" value="1"/>
</dbReference>
<feature type="domain" description="Zinc finger CHC2-type" evidence="5">
    <location>
        <begin position="44"/>
        <end position="94"/>
    </location>
</feature>
<evidence type="ECO:0000313" key="7">
    <source>
        <dbReference type="Proteomes" id="UP000610760"/>
    </source>
</evidence>
<dbReference type="PANTHER" id="PTHR30313:SF2">
    <property type="entry name" value="DNA PRIMASE"/>
    <property type="match status" value="1"/>
</dbReference>
<evidence type="ECO:0000259" key="5">
    <source>
        <dbReference type="SMART" id="SM00400"/>
    </source>
</evidence>
<dbReference type="Gene3D" id="3.90.580.10">
    <property type="entry name" value="Zinc finger, CHC2-type domain"/>
    <property type="match status" value="1"/>
</dbReference>
<dbReference type="InterPro" id="IPR036977">
    <property type="entry name" value="DNA_primase_Znf_CHC2"/>
</dbReference>
<dbReference type="InterPro" id="IPR050219">
    <property type="entry name" value="DnaG_primase"/>
</dbReference>
<dbReference type="Proteomes" id="UP000610760">
    <property type="component" value="Unassembled WGS sequence"/>
</dbReference>
<accession>A0A926E3G8</accession>
<comment type="caution">
    <text evidence="6">The sequence shown here is derived from an EMBL/GenBank/DDBJ whole genome shotgun (WGS) entry which is preliminary data.</text>
</comment>